<dbReference type="PANTHER" id="PTHR11370">
    <property type="entry name" value="DNA-REPAIR PROTEIN XRCC1"/>
    <property type="match status" value="1"/>
</dbReference>
<feature type="compositionally biased region" description="Basic and acidic residues" evidence="1">
    <location>
        <begin position="335"/>
        <end position="349"/>
    </location>
</feature>
<evidence type="ECO:0000259" key="2">
    <source>
        <dbReference type="PROSITE" id="PS50172"/>
    </source>
</evidence>
<reference evidence="3" key="2">
    <citation type="submission" date="2020-08" db="EMBL/GenBank/DDBJ databases">
        <title>Plant Genome Project.</title>
        <authorList>
            <person name="Zhang R.-G."/>
        </authorList>
    </citation>
    <scope>NUCLEOTIDE SEQUENCE</scope>
    <source>
        <strain evidence="3">Huo1</strain>
        <tissue evidence="3">Leaf</tissue>
    </source>
</reference>
<dbReference type="Pfam" id="PF12738">
    <property type="entry name" value="PTCB-BRCT"/>
    <property type="match status" value="1"/>
</dbReference>
<accession>A0A8X8YI40</accession>
<gene>
    <name evidence="3" type="ORF">SASPL_108082</name>
</gene>
<comment type="caution">
    <text evidence="3">The sequence shown here is derived from an EMBL/GenBank/DDBJ whole genome shotgun (WGS) entry which is preliminary data.</text>
</comment>
<feature type="domain" description="BRCT" evidence="2">
    <location>
        <begin position="55"/>
        <end position="135"/>
    </location>
</feature>
<evidence type="ECO:0000313" key="4">
    <source>
        <dbReference type="Proteomes" id="UP000298416"/>
    </source>
</evidence>
<protein>
    <recommendedName>
        <fullName evidence="2">BRCT domain-containing protein</fullName>
    </recommendedName>
</protein>
<feature type="region of interest" description="Disordered" evidence="1">
    <location>
        <begin position="1"/>
        <end position="51"/>
    </location>
</feature>
<dbReference type="Gene3D" id="3.40.50.10190">
    <property type="entry name" value="BRCT domain"/>
    <property type="match status" value="1"/>
</dbReference>
<evidence type="ECO:0000256" key="1">
    <source>
        <dbReference type="SAM" id="MobiDB-lite"/>
    </source>
</evidence>
<feature type="region of interest" description="Disordered" evidence="1">
    <location>
        <begin position="326"/>
        <end position="362"/>
    </location>
</feature>
<dbReference type="Proteomes" id="UP000298416">
    <property type="component" value="Unassembled WGS sequence"/>
</dbReference>
<evidence type="ECO:0000313" key="3">
    <source>
        <dbReference type="EMBL" id="KAG6430023.1"/>
    </source>
</evidence>
<dbReference type="PANTHER" id="PTHR11370:SF5">
    <property type="entry name" value="DNA REPAIR PROTEIN XRCC1"/>
    <property type="match status" value="1"/>
</dbReference>
<dbReference type="SUPFAM" id="SSF52113">
    <property type="entry name" value="BRCT domain"/>
    <property type="match status" value="1"/>
</dbReference>
<organism evidence="3">
    <name type="scientific">Salvia splendens</name>
    <name type="common">Scarlet sage</name>
    <dbReference type="NCBI Taxonomy" id="180675"/>
    <lineage>
        <taxon>Eukaryota</taxon>
        <taxon>Viridiplantae</taxon>
        <taxon>Streptophyta</taxon>
        <taxon>Embryophyta</taxon>
        <taxon>Tracheophyta</taxon>
        <taxon>Spermatophyta</taxon>
        <taxon>Magnoliopsida</taxon>
        <taxon>eudicotyledons</taxon>
        <taxon>Gunneridae</taxon>
        <taxon>Pentapetalae</taxon>
        <taxon>asterids</taxon>
        <taxon>lamiids</taxon>
        <taxon>Lamiales</taxon>
        <taxon>Lamiaceae</taxon>
        <taxon>Nepetoideae</taxon>
        <taxon>Mentheae</taxon>
        <taxon>Salviinae</taxon>
        <taxon>Salvia</taxon>
        <taxon>Salvia subgen. Calosphace</taxon>
        <taxon>core Calosphace</taxon>
    </lineage>
</organism>
<proteinExistence type="predicted"/>
<dbReference type="AlphaFoldDB" id="A0A8X8YI40"/>
<sequence>MSESNSRKRNLPSWMSSREEENDESENSKQLTNRGKSKKDQSGETASATGSGASDFSMLMEGVTFVLSGFVNPERGVLRSQMLEMGAEYQPDWNSNCTLLVCAFSSTPKFRQVQAEGGTVISKFLKLLEIADVKWTGYQSVTAKENLWILSHSYCMLANRGGDKAFPMKLEKFCSLIASLVLTYVEPFSSTKPSNQKETGVHSKKATGTSKMKGSFSPAKAKKWAVEDLKRTVSWLESQEEKPGPSEIKKIASEGILTCLQDAIDALKQGQGVQHITEQWGCLPRVVEQLAQVDSTGSAPSKEDLCREVMACKQIYELEFLNMEHDDTPSMTKPQIHECRKDRKNDKAGGNDSYDSDATIEMTEDEIDQAFNSIASF</sequence>
<dbReference type="InterPro" id="IPR001357">
    <property type="entry name" value="BRCT_dom"/>
</dbReference>
<dbReference type="InterPro" id="IPR036420">
    <property type="entry name" value="BRCT_dom_sf"/>
</dbReference>
<dbReference type="EMBL" id="PNBA02000003">
    <property type="protein sequence ID" value="KAG6430023.1"/>
    <property type="molecule type" value="Genomic_DNA"/>
</dbReference>
<feature type="region of interest" description="Disordered" evidence="1">
    <location>
        <begin position="190"/>
        <end position="215"/>
    </location>
</feature>
<name>A0A8X8YI40_SALSN</name>
<dbReference type="PROSITE" id="PS50172">
    <property type="entry name" value="BRCT"/>
    <property type="match status" value="1"/>
</dbReference>
<keyword evidence="4" id="KW-1185">Reference proteome</keyword>
<reference evidence="3" key="1">
    <citation type="submission" date="2018-01" db="EMBL/GenBank/DDBJ databases">
        <authorList>
            <person name="Mao J.F."/>
        </authorList>
    </citation>
    <scope>NUCLEOTIDE SEQUENCE</scope>
    <source>
        <strain evidence="3">Huo1</strain>
        <tissue evidence="3">Leaf</tissue>
    </source>
</reference>